<dbReference type="InterPro" id="IPR004197">
    <property type="entry name" value="Cellulase_Ig-like"/>
</dbReference>
<keyword evidence="4" id="KW-0732">Signal</keyword>
<dbReference type="Gene3D" id="1.50.10.10">
    <property type="match status" value="1"/>
</dbReference>
<dbReference type="AlphaFoldDB" id="A0A1D8AT81"/>
<evidence type="ECO:0000259" key="5">
    <source>
        <dbReference type="Pfam" id="PF00759"/>
    </source>
</evidence>
<dbReference type="InterPro" id="IPR012341">
    <property type="entry name" value="6hp_glycosidase-like_sf"/>
</dbReference>
<dbReference type="Gene3D" id="2.60.40.10">
    <property type="entry name" value="Immunoglobulins"/>
    <property type="match status" value="1"/>
</dbReference>
<evidence type="ECO:0000256" key="4">
    <source>
        <dbReference type="SAM" id="SignalP"/>
    </source>
</evidence>
<dbReference type="InterPro" id="IPR013783">
    <property type="entry name" value="Ig-like_fold"/>
</dbReference>
<evidence type="ECO:0000256" key="2">
    <source>
        <dbReference type="ARBA" id="ARBA00023277"/>
    </source>
</evidence>
<comment type="similarity">
    <text evidence="1">Belongs to the glycosyl hydrolase 9 (cellulase E) family.</text>
</comment>
<evidence type="ECO:0000313" key="8">
    <source>
        <dbReference type="Proteomes" id="UP000095228"/>
    </source>
</evidence>
<gene>
    <name evidence="7" type="ORF">Verru16b_01165</name>
</gene>
<feature type="signal peptide" evidence="4">
    <location>
        <begin position="1"/>
        <end position="20"/>
    </location>
</feature>
<dbReference type="STRING" id="1838286.Verru16b_01165"/>
<dbReference type="Proteomes" id="UP000095228">
    <property type="component" value="Chromosome"/>
</dbReference>
<dbReference type="SUPFAM" id="SSF48208">
    <property type="entry name" value="Six-hairpin glycosidases"/>
    <property type="match status" value="1"/>
</dbReference>
<feature type="chain" id="PRO_5009105084" evidence="4">
    <location>
        <begin position="21"/>
        <end position="859"/>
    </location>
</feature>
<evidence type="ECO:0000256" key="1">
    <source>
        <dbReference type="ARBA" id="ARBA00007072"/>
    </source>
</evidence>
<keyword evidence="2" id="KW-0119">Carbohydrate metabolism</keyword>
<dbReference type="GO" id="GO:0008810">
    <property type="term" value="F:cellulase activity"/>
    <property type="evidence" value="ECO:0007669"/>
    <property type="project" value="InterPro"/>
</dbReference>
<dbReference type="GO" id="GO:0000272">
    <property type="term" value="P:polysaccharide catabolic process"/>
    <property type="evidence" value="ECO:0007669"/>
    <property type="project" value="UniProtKB-KW"/>
</dbReference>
<reference evidence="7 8" key="1">
    <citation type="submission" date="2016-06" db="EMBL/GenBank/DDBJ databases">
        <title>Three novel species with peptidoglycan cell walls form the new genus Lacunisphaera gen. nov. in the family Opitutaceae of the verrucomicrobial subdivision 4.</title>
        <authorList>
            <person name="Rast P."/>
            <person name="Gloeckner I."/>
            <person name="Jogler M."/>
            <person name="Boedeker C."/>
            <person name="Jeske O."/>
            <person name="Wiegand S."/>
            <person name="Reinhardt R."/>
            <person name="Schumann P."/>
            <person name="Rohde M."/>
            <person name="Spring S."/>
            <person name="Gloeckner F.O."/>
            <person name="Jogler C."/>
        </authorList>
    </citation>
    <scope>NUCLEOTIDE SEQUENCE [LARGE SCALE GENOMIC DNA]</scope>
    <source>
        <strain evidence="7 8">IG16b</strain>
    </source>
</reference>
<evidence type="ECO:0000259" key="6">
    <source>
        <dbReference type="Pfam" id="PF02927"/>
    </source>
</evidence>
<organism evidence="7 8">
    <name type="scientific">Lacunisphaera limnophila</name>
    <dbReference type="NCBI Taxonomy" id="1838286"/>
    <lineage>
        <taxon>Bacteria</taxon>
        <taxon>Pseudomonadati</taxon>
        <taxon>Verrucomicrobiota</taxon>
        <taxon>Opitutia</taxon>
        <taxon>Opitutales</taxon>
        <taxon>Opitutaceae</taxon>
        <taxon>Lacunisphaera</taxon>
    </lineage>
</organism>
<keyword evidence="8" id="KW-1185">Reference proteome</keyword>
<feature type="domain" description="Cellulase Ig-like" evidence="6">
    <location>
        <begin position="275"/>
        <end position="358"/>
    </location>
</feature>
<dbReference type="Pfam" id="PF02927">
    <property type="entry name" value="CelD_N"/>
    <property type="match status" value="1"/>
</dbReference>
<evidence type="ECO:0000313" key="7">
    <source>
        <dbReference type="EMBL" id="AOS44104.1"/>
    </source>
</evidence>
<protein>
    <submittedName>
        <fullName evidence="7">Uncharacterized protein</fullName>
    </submittedName>
</protein>
<dbReference type="CDD" id="cd02850">
    <property type="entry name" value="E_set_Cellulase_N"/>
    <property type="match status" value="1"/>
</dbReference>
<dbReference type="InterPro" id="IPR001701">
    <property type="entry name" value="Glyco_hydro_9"/>
</dbReference>
<dbReference type="Pfam" id="PF00759">
    <property type="entry name" value="Glyco_hydro_9"/>
    <property type="match status" value="1"/>
</dbReference>
<accession>A0A1D8AT81</accession>
<dbReference type="OrthoDB" id="5936802at2"/>
<dbReference type="RefSeq" id="WP_069961395.1">
    <property type="nucleotide sequence ID" value="NZ_CP016094.1"/>
</dbReference>
<dbReference type="SUPFAM" id="SSF81296">
    <property type="entry name" value="E set domains"/>
    <property type="match status" value="1"/>
</dbReference>
<dbReference type="InterPro" id="IPR014756">
    <property type="entry name" value="Ig_E-set"/>
</dbReference>
<dbReference type="InterPro" id="IPR008928">
    <property type="entry name" value="6-hairpin_glycosidase_sf"/>
</dbReference>
<feature type="domain" description="Glycoside hydrolase family 9" evidence="5">
    <location>
        <begin position="399"/>
        <end position="794"/>
    </location>
</feature>
<dbReference type="KEGG" id="obg:Verru16b_01165"/>
<dbReference type="EMBL" id="CP016094">
    <property type="protein sequence ID" value="AOS44104.1"/>
    <property type="molecule type" value="Genomic_DNA"/>
</dbReference>
<name>A0A1D8AT81_9BACT</name>
<proteinExistence type="inferred from homology"/>
<evidence type="ECO:0000256" key="3">
    <source>
        <dbReference type="ARBA" id="ARBA00023326"/>
    </source>
</evidence>
<sequence>MTLRRFLLLGTLALATLAGAAPGEPSAPLALNDRGYFAKRGLNVMLASDYYPESHQGGVGIIQNGLRTATNGDLRLSPTPGQWQPTPVTGERTVDAATQQISVRMHFPDEKKNRTGFNPIDYPDLKLDYTVRVTPAGGDAFRIIVDLAAPLPADWVGQVGFNLELFPGYLFGKSFLLGGQAGLFPLQANSPAAPALGDDHQVVPLGRGPVLTIAPESEAQRLSIEAVRGGELLLLDGRARHNNGWFVVRSLVAAGATTGAIEWLVTPHAIPGWTAEPVIQVSQVGYHPRQPKVAVIELDPNDAARPSVALYRIGATGAELVREQPAQDWGNFLRSRYVQFDFTAIEQPGLYEVRYGERRSAAFPIDPQIFARHVWQPTVDYFLPVQMCHMRVNDNYRVWHGLCHDDDALMAPAPHNHFDGYAQGPSTLTRFQPGDHVPGLNHGGWHDAGDYDLRVESQADTIHGLALAWELFRPEHDNTTIDQARRLVDIHRPDGKPDLLQQIEHGALSIVGGYQALGRLYRGIIEPSLRPYAHLGDAATMNDQQVFVDDAARTAQQALAAAAVHGSQAEPVPGLPPLGTAGSPDDRWVFTEDNPDRELIVAAGLAAASRALRGYNDPLAADCRRIAEELWTQAGTPRSPLARLAPAIDLLQTTGDQKYADAIVGLADLATRNLVPDAGTDERRVHAGWLVARSLALVPDPAYQEKIRGALRSYRTRLAALEQATPYGVTYQPDIWGAGWAIQRFGVEQYFLHTGAPDIFPATAMHQALAFILGCHPGSNTASYVSGVGARSLTTAYGVNRGDWSHIPGGVASGTALIRPDFPELLTWPFLWQQTEYCLGRPTSDYVFLVLAADHLLKP</sequence>
<keyword evidence="3" id="KW-0624">Polysaccharide degradation</keyword>
<dbReference type="PATRIC" id="fig|1838286.3.peg.1173"/>